<keyword evidence="2" id="KW-1185">Reference proteome</keyword>
<accession>A0ABP0JR51</accession>
<proteinExistence type="predicted"/>
<reference evidence="1 2" key="1">
    <citation type="submission" date="2024-02" db="EMBL/GenBank/DDBJ databases">
        <authorList>
            <person name="Chen Y."/>
            <person name="Shah S."/>
            <person name="Dougan E. K."/>
            <person name="Thang M."/>
            <person name="Chan C."/>
        </authorList>
    </citation>
    <scope>NUCLEOTIDE SEQUENCE [LARGE SCALE GENOMIC DNA]</scope>
</reference>
<protein>
    <submittedName>
        <fullName evidence="1">Uncharacterized protein</fullName>
    </submittedName>
</protein>
<organism evidence="1 2">
    <name type="scientific">Durusdinium trenchii</name>
    <dbReference type="NCBI Taxonomy" id="1381693"/>
    <lineage>
        <taxon>Eukaryota</taxon>
        <taxon>Sar</taxon>
        <taxon>Alveolata</taxon>
        <taxon>Dinophyceae</taxon>
        <taxon>Suessiales</taxon>
        <taxon>Symbiodiniaceae</taxon>
        <taxon>Durusdinium</taxon>
    </lineage>
</organism>
<dbReference type="EMBL" id="CAXAMM010008225">
    <property type="protein sequence ID" value="CAK9016804.1"/>
    <property type="molecule type" value="Genomic_DNA"/>
</dbReference>
<dbReference type="Proteomes" id="UP001642464">
    <property type="component" value="Unassembled WGS sequence"/>
</dbReference>
<gene>
    <name evidence="1" type="ORF">SCF082_LOCUS13348</name>
</gene>
<evidence type="ECO:0000313" key="1">
    <source>
        <dbReference type="EMBL" id="CAK9016804.1"/>
    </source>
</evidence>
<name>A0ABP0JR51_9DINO</name>
<evidence type="ECO:0000313" key="2">
    <source>
        <dbReference type="Proteomes" id="UP001642464"/>
    </source>
</evidence>
<sequence length="350" mass="39230">MAASIEAPTLRTVSSLLAKKEEKVEKKEEVKNESDPVIKKQKTEWADLIKPLLPAITDLFCIPSTISPPQDTELTSFDAIQLSTQGAERQRKDVMKMAMRIEILLAERKAAGGVSDQSDKDLIMEIIGRYNDHKANSAIRRWDYSQDLDAILMSKPASLQVEQISMWQDHVGNALAKSLQRRMLQDSKLDGKDPDKVHHVGYCDLSKWGRLSVPLIDEVSSWAARTLQLNPEMSMVLIICPMLAAIDLMGELQSDTYLGVFSETANSTLAQYVTTQVVHEEATSQGPVESKPMSWYDFIVSLEKKGSLDYTITGHDCTRPAAVQRGEESDRKGPLEKSQFLQMVWRYLAA</sequence>
<comment type="caution">
    <text evidence="1">The sequence shown here is derived from an EMBL/GenBank/DDBJ whole genome shotgun (WGS) entry which is preliminary data.</text>
</comment>